<accession>A0A931FLJ2</accession>
<dbReference type="InterPro" id="IPR032687">
    <property type="entry name" value="AraC-type_N"/>
</dbReference>
<evidence type="ECO:0000259" key="4">
    <source>
        <dbReference type="PROSITE" id="PS01124"/>
    </source>
</evidence>
<organism evidence="5 6">
    <name type="scientific">Microvirga alba</name>
    <dbReference type="NCBI Taxonomy" id="2791025"/>
    <lineage>
        <taxon>Bacteria</taxon>
        <taxon>Pseudomonadati</taxon>
        <taxon>Pseudomonadota</taxon>
        <taxon>Alphaproteobacteria</taxon>
        <taxon>Hyphomicrobiales</taxon>
        <taxon>Methylobacteriaceae</taxon>
        <taxon>Microvirga</taxon>
    </lineage>
</organism>
<dbReference type="Pfam" id="PF12833">
    <property type="entry name" value="HTH_18"/>
    <property type="match status" value="1"/>
</dbReference>
<dbReference type="SUPFAM" id="SSF46689">
    <property type="entry name" value="Homeodomain-like"/>
    <property type="match status" value="1"/>
</dbReference>
<sequence>MKDSAVLHPKANEHLAVDHPRRIPVKAGFIHLGVIKELIPVLQDFGTDPESVIREAGLDPRLFEEASNVIAFSSLNKLLTLAATRTRCPHLGLLVGRKATISSMGIVGCLMQHSKTVGGALESLVRHLHLQNRVAVPKLVVSGGEAMLSLRVYAPVGESADQIADASLATAFQSLAAICGPRWVAAEVLLPRKQPADPQPYRDFFRAPLRFNEEAATLVFSASWLASPIAGADAVFRQIFEERIAELEAVPNRDFRDEVRRALRSRLLKNKCSAGEVASYFAIHRRTLHRRLVAEGTDFSAIVDEMRFEIARQLLAATNITLGQVAAALSYSEAGAFTRAFRRWSGQTPKSWRAEHRRR</sequence>
<dbReference type="InterPro" id="IPR009057">
    <property type="entry name" value="Homeodomain-like_sf"/>
</dbReference>
<dbReference type="InterPro" id="IPR018060">
    <property type="entry name" value="HTH_AraC"/>
</dbReference>
<evidence type="ECO:0000256" key="2">
    <source>
        <dbReference type="ARBA" id="ARBA00023125"/>
    </source>
</evidence>
<proteinExistence type="predicted"/>
<dbReference type="GO" id="GO:0003700">
    <property type="term" value="F:DNA-binding transcription factor activity"/>
    <property type="evidence" value="ECO:0007669"/>
    <property type="project" value="InterPro"/>
</dbReference>
<dbReference type="Gene3D" id="1.10.10.60">
    <property type="entry name" value="Homeodomain-like"/>
    <property type="match status" value="1"/>
</dbReference>
<dbReference type="GO" id="GO:0000976">
    <property type="term" value="F:transcription cis-regulatory region binding"/>
    <property type="evidence" value="ECO:0007669"/>
    <property type="project" value="TreeGrafter"/>
</dbReference>
<dbReference type="GO" id="GO:0005829">
    <property type="term" value="C:cytosol"/>
    <property type="evidence" value="ECO:0007669"/>
    <property type="project" value="TreeGrafter"/>
</dbReference>
<dbReference type="PANTHER" id="PTHR47894">
    <property type="entry name" value="HTH-TYPE TRANSCRIPTIONAL REGULATOR GADX"/>
    <property type="match status" value="1"/>
</dbReference>
<protein>
    <submittedName>
        <fullName evidence="5">AraC family transcriptional regulator</fullName>
    </submittedName>
</protein>
<dbReference type="Proteomes" id="UP000599312">
    <property type="component" value="Unassembled WGS sequence"/>
</dbReference>
<keyword evidence="2" id="KW-0238">DNA-binding</keyword>
<keyword evidence="1" id="KW-0805">Transcription regulation</keyword>
<evidence type="ECO:0000313" key="5">
    <source>
        <dbReference type="EMBL" id="MBF9232174.1"/>
    </source>
</evidence>
<comment type="caution">
    <text evidence="5">The sequence shown here is derived from an EMBL/GenBank/DDBJ whole genome shotgun (WGS) entry which is preliminary data.</text>
</comment>
<name>A0A931FLJ2_9HYPH</name>
<reference evidence="5" key="1">
    <citation type="submission" date="2020-11" db="EMBL/GenBank/DDBJ databases">
        <authorList>
            <person name="Kim M.K."/>
        </authorList>
    </citation>
    <scope>NUCLEOTIDE SEQUENCE</scope>
    <source>
        <strain evidence="5">BT350</strain>
    </source>
</reference>
<dbReference type="EMBL" id="JADQDO010000001">
    <property type="protein sequence ID" value="MBF9232174.1"/>
    <property type="molecule type" value="Genomic_DNA"/>
</dbReference>
<feature type="domain" description="HTH araC/xylS-type" evidence="4">
    <location>
        <begin position="257"/>
        <end position="355"/>
    </location>
</feature>
<evidence type="ECO:0000313" key="6">
    <source>
        <dbReference type="Proteomes" id="UP000599312"/>
    </source>
</evidence>
<dbReference type="SMART" id="SM00342">
    <property type="entry name" value="HTH_ARAC"/>
    <property type="match status" value="1"/>
</dbReference>
<dbReference type="Pfam" id="PF12625">
    <property type="entry name" value="Arabinose_bd"/>
    <property type="match status" value="1"/>
</dbReference>
<keyword evidence="3" id="KW-0804">Transcription</keyword>
<evidence type="ECO:0000256" key="3">
    <source>
        <dbReference type="ARBA" id="ARBA00023163"/>
    </source>
</evidence>
<dbReference type="AlphaFoldDB" id="A0A931FLJ2"/>
<evidence type="ECO:0000256" key="1">
    <source>
        <dbReference type="ARBA" id="ARBA00023015"/>
    </source>
</evidence>
<gene>
    <name evidence="5" type="ORF">I2H38_02155</name>
</gene>
<keyword evidence="6" id="KW-1185">Reference proteome</keyword>
<dbReference type="PANTHER" id="PTHR47894:SF4">
    <property type="entry name" value="HTH-TYPE TRANSCRIPTIONAL REGULATOR GADX"/>
    <property type="match status" value="1"/>
</dbReference>
<dbReference type="PROSITE" id="PS01124">
    <property type="entry name" value="HTH_ARAC_FAMILY_2"/>
    <property type="match status" value="1"/>
</dbReference>